<dbReference type="GO" id="GO:0005796">
    <property type="term" value="C:Golgi lumen"/>
    <property type="evidence" value="ECO:0007669"/>
    <property type="project" value="TreeGrafter"/>
</dbReference>
<dbReference type="GO" id="GO:0034599">
    <property type="term" value="P:cellular response to oxidative stress"/>
    <property type="evidence" value="ECO:0007669"/>
    <property type="project" value="TreeGrafter"/>
</dbReference>
<dbReference type="PANTHER" id="PTHR45694">
    <property type="entry name" value="GLUTAREDOXIN 2"/>
    <property type="match status" value="1"/>
</dbReference>
<dbReference type="OrthoDB" id="423313at2759"/>
<protein>
    <submittedName>
        <fullName evidence="1">Uncharacterized protein</fullName>
    </submittedName>
</protein>
<dbReference type="PROSITE" id="PS51354">
    <property type="entry name" value="GLUTAREDOXIN_2"/>
    <property type="match status" value="1"/>
</dbReference>
<dbReference type="SUPFAM" id="SSF52833">
    <property type="entry name" value="Thioredoxin-like"/>
    <property type="match status" value="1"/>
</dbReference>
<keyword evidence="2" id="KW-1185">Reference proteome</keyword>
<sequence>MAHRRTVSSRQLDMGKLSLDSPPLTPALHVLNTFTATTRKSRQFWQRTTFLALFALFAPLGEADNGSSRGLDGQRLSRLSSHARLAAFRNKRPSSSTEAASTGLPQVSLTPAQELAAVSGFIASLPQNVIPDTVDPSQPIDPQVVLDFDTRSSHASEEVDAMVNDTWARSPVMLYCKLHSPVSRELKQMLIDMNLLPSPVIIEVDQRSDEAVLTPLLHRLTNTVDLPILLVGGHTVGSVAEIRYLHAKGELQRLIGRSGAQIDGGKKKKGRKH</sequence>
<dbReference type="PANTHER" id="PTHR45694:SF5">
    <property type="entry name" value="GLUTAREDOXIN 2"/>
    <property type="match status" value="1"/>
</dbReference>
<comment type="caution">
    <text evidence="1">The sequence shown here is derived from an EMBL/GenBank/DDBJ whole genome shotgun (WGS) entry which is preliminary data.</text>
</comment>
<dbReference type="EMBL" id="SGPM01000422">
    <property type="protein sequence ID" value="THH22140.1"/>
    <property type="molecule type" value="Genomic_DNA"/>
</dbReference>
<dbReference type="GO" id="GO:0015038">
    <property type="term" value="F:glutathione disulfide oxidoreductase activity"/>
    <property type="evidence" value="ECO:0007669"/>
    <property type="project" value="TreeGrafter"/>
</dbReference>
<accession>A0A4S4MG75</accession>
<evidence type="ECO:0000313" key="2">
    <source>
        <dbReference type="Proteomes" id="UP000308730"/>
    </source>
</evidence>
<dbReference type="Gene3D" id="3.40.30.10">
    <property type="entry name" value="Glutaredoxin"/>
    <property type="match status" value="1"/>
</dbReference>
<dbReference type="GO" id="GO:0000324">
    <property type="term" value="C:fungal-type vacuole"/>
    <property type="evidence" value="ECO:0007669"/>
    <property type="project" value="TreeGrafter"/>
</dbReference>
<dbReference type="InterPro" id="IPR036249">
    <property type="entry name" value="Thioredoxin-like_sf"/>
</dbReference>
<dbReference type="Proteomes" id="UP000308730">
    <property type="component" value="Unassembled WGS sequence"/>
</dbReference>
<evidence type="ECO:0000313" key="1">
    <source>
        <dbReference type="EMBL" id="THH22140.1"/>
    </source>
</evidence>
<name>A0A4S4MG75_9APHY</name>
<organism evidence="1 2">
    <name type="scientific">Antrodiella citrinella</name>
    <dbReference type="NCBI Taxonomy" id="2447956"/>
    <lineage>
        <taxon>Eukaryota</taxon>
        <taxon>Fungi</taxon>
        <taxon>Dikarya</taxon>
        <taxon>Basidiomycota</taxon>
        <taxon>Agaricomycotina</taxon>
        <taxon>Agaricomycetes</taxon>
        <taxon>Polyporales</taxon>
        <taxon>Steccherinaceae</taxon>
        <taxon>Antrodiella</taxon>
    </lineage>
</organism>
<dbReference type="GO" id="GO:0005801">
    <property type="term" value="C:cis-Golgi network"/>
    <property type="evidence" value="ECO:0007669"/>
    <property type="project" value="TreeGrafter"/>
</dbReference>
<reference evidence="1 2" key="1">
    <citation type="submission" date="2019-02" db="EMBL/GenBank/DDBJ databases">
        <title>Genome sequencing of the rare red list fungi Antrodiella citrinella (Flaviporus citrinellus).</title>
        <authorList>
            <person name="Buettner E."/>
            <person name="Kellner H."/>
        </authorList>
    </citation>
    <scope>NUCLEOTIDE SEQUENCE [LARGE SCALE GENOMIC DNA]</scope>
    <source>
        <strain evidence="1 2">DSM 108506</strain>
    </source>
</reference>
<gene>
    <name evidence="1" type="ORF">EUX98_g8237</name>
</gene>
<dbReference type="AlphaFoldDB" id="A0A4S4MG75"/>
<proteinExistence type="predicted"/>